<dbReference type="VEuPathDB" id="VectorBase:LOC119167922"/>
<feature type="signal peptide" evidence="2">
    <location>
        <begin position="1"/>
        <end position="24"/>
    </location>
</feature>
<evidence type="ECO:0000256" key="1">
    <source>
        <dbReference type="SAM" id="MobiDB-lite"/>
    </source>
</evidence>
<accession>A0A6G5A4K2</accession>
<reference evidence="3" key="1">
    <citation type="submission" date="2020-03" db="EMBL/GenBank/DDBJ databases">
        <title>A transcriptome and proteome of the tick Rhipicephalus microplus shaped by the genetic composition of its hosts and developmental stage.</title>
        <authorList>
            <person name="Garcia G.R."/>
            <person name="Ribeiro J.M.C."/>
            <person name="Maruyama S.R."/>
            <person name="Gardinasse L.G."/>
            <person name="Nelson K."/>
            <person name="Ferreira B.R."/>
            <person name="Andrade T.G."/>
            <person name="Santos I.K.F.M."/>
        </authorList>
    </citation>
    <scope>NUCLEOTIDE SEQUENCE</scope>
    <source>
        <strain evidence="3">NSGR</strain>
        <tissue evidence="3">Salivary glands</tissue>
    </source>
</reference>
<feature type="compositionally biased region" description="Basic residues" evidence="1">
    <location>
        <begin position="148"/>
        <end position="158"/>
    </location>
</feature>
<feature type="region of interest" description="Disordered" evidence="1">
    <location>
        <begin position="138"/>
        <end position="158"/>
    </location>
</feature>
<evidence type="ECO:0000256" key="2">
    <source>
        <dbReference type="SAM" id="SignalP"/>
    </source>
</evidence>
<proteinExistence type="predicted"/>
<evidence type="ECO:0000313" key="3">
    <source>
        <dbReference type="EMBL" id="NIE45153.1"/>
    </source>
</evidence>
<feature type="compositionally biased region" description="Basic and acidic residues" evidence="1">
    <location>
        <begin position="138"/>
        <end position="147"/>
    </location>
</feature>
<feature type="chain" id="PRO_5026045009" evidence="2">
    <location>
        <begin position="25"/>
        <end position="158"/>
    </location>
</feature>
<sequence length="158" mass="18313">MTTGMLKVTALALVFTAIARFCNAAEANDPKTIRSTYGTIVSNVFKEFWTKYKKVWTANSTVPFYNCEWQEPTDVTENGLQIITHFDTTNSFKLNWTFAGNNSMKSILQEGVFRRYMEYQNGTCAVFKDEFWRIVTPEETKDPSTEKKNKKKKKKCQK</sequence>
<protein>
    <submittedName>
        <fullName evidence="3">Putative lipocalin</fullName>
    </submittedName>
</protein>
<dbReference type="AlphaFoldDB" id="A0A6G5A4K2"/>
<organism evidence="3">
    <name type="scientific">Rhipicephalus microplus</name>
    <name type="common">Cattle tick</name>
    <name type="synonym">Boophilus microplus</name>
    <dbReference type="NCBI Taxonomy" id="6941"/>
    <lineage>
        <taxon>Eukaryota</taxon>
        <taxon>Metazoa</taxon>
        <taxon>Ecdysozoa</taxon>
        <taxon>Arthropoda</taxon>
        <taxon>Chelicerata</taxon>
        <taxon>Arachnida</taxon>
        <taxon>Acari</taxon>
        <taxon>Parasitiformes</taxon>
        <taxon>Ixodida</taxon>
        <taxon>Ixodoidea</taxon>
        <taxon>Ixodidae</taxon>
        <taxon>Rhipicephalinae</taxon>
        <taxon>Rhipicephalus</taxon>
        <taxon>Boophilus</taxon>
    </lineage>
</organism>
<keyword evidence="2" id="KW-0732">Signal</keyword>
<dbReference type="EMBL" id="GIKN01002880">
    <property type="protein sequence ID" value="NIE45153.1"/>
    <property type="molecule type" value="Transcribed_RNA"/>
</dbReference>
<name>A0A6G5A4K2_RHIMP</name>